<gene>
    <name evidence="4" type="primary">DPYSL4</name>
    <name evidence="4" type="synonym">dpysl4</name>
</gene>
<feature type="region of interest" description="Disordered" evidence="2">
    <location>
        <begin position="642"/>
        <end position="664"/>
    </location>
</feature>
<dbReference type="GeneTree" id="ENSGT01030000234527"/>
<dbReference type="InterPro" id="IPR050378">
    <property type="entry name" value="Metallo-dep_Hydrolases_sf"/>
</dbReference>
<dbReference type="InterPro" id="IPR011059">
    <property type="entry name" value="Metal-dep_hydrolase_composite"/>
</dbReference>
<feature type="region of interest" description="Disordered" evidence="2">
    <location>
        <begin position="604"/>
        <end position="626"/>
    </location>
</feature>
<keyword evidence="5" id="KW-1185">Reference proteome</keyword>
<dbReference type="NCBIfam" id="TIGR02033">
    <property type="entry name" value="D-hydantoinase"/>
    <property type="match status" value="1"/>
</dbReference>
<feature type="domain" description="Amidohydrolase-related" evidence="3">
    <location>
        <begin position="160"/>
        <end position="547"/>
    </location>
</feature>
<feature type="region of interest" description="Disordered" evidence="2">
    <location>
        <begin position="48"/>
        <end position="96"/>
    </location>
</feature>
<dbReference type="Ensembl" id="ENSSAUT00010055868.1">
    <property type="protein sequence ID" value="ENSSAUP00010053151.1"/>
    <property type="gene ID" value="ENSSAUG00010020967.1"/>
</dbReference>
<dbReference type="FunFam" id="3.20.20.140:FF:000174">
    <property type="entry name" value="Dihydropyrimidinase-related protein 2"/>
    <property type="match status" value="1"/>
</dbReference>
<evidence type="ECO:0000313" key="5">
    <source>
        <dbReference type="Proteomes" id="UP000472265"/>
    </source>
</evidence>
<dbReference type="InterPro" id="IPR032466">
    <property type="entry name" value="Metal_Hydrolase"/>
</dbReference>
<dbReference type="PANTHER" id="PTHR11647">
    <property type="entry name" value="HYDRANTOINASE/DIHYDROPYRIMIDINASE FAMILY MEMBER"/>
    <property type="match status" value="1"/>
</dbReference>
<dbReference type="CDD" id="cd01314">
    <property type="entry name" value="D-HYD"/>
    <property type="match status" value="1"/>
</dbReference>
<dbReference type="SUPFAM" id="SSF51338">
    <property type="entry name" value="Composite domain of metallo-dependent hydrolases"/>
    <property type="match status" value="2"/>
</dbReference>
<accession>A0A671XWA3</accession>
<evidence type="ECO:0000256" key="2">
    <source>
        <dbReference type="SAM" id="MobiDB-lite"/>
    </source>
</evidence>
<protein>
    <submittedName>
        <fullName evidence="4">Dihydropyrimidinase like 4</fullName>
    </submittedName>
</protein>
<dbReference type="InterPro" id="IPR011778">
    <property type="entry name" value="Hydantoinase/dihydroPyrase"/>
</dbReference>
<sequence>MSERRCSPEDDCSSLLSRLGSDSPRPRMKYGGMFCSVEGAFENKTLNFESFSPQTQRRRAARTRSDSHDGGDAPSRAGRDNGEEREDAGPVRSITSNHPASFLSACFQGDRLIVKGGKIVNDDQSFYADVYIEDGTIKQMGENLIIPSGVRTVDAYGQLVIPGGIDANTNLQAPQKGLNPTDDFYQGTRAAVSGGTTTIMDHVLVEPGMSLLSAFDQWRDTAEQRACCDFSLHLDITRWHDGLYEELETLVKDKGVNSFLFFMAYKDKYQSSDSQLYEAFWVLRDLGAIAQVHAENGDIIDEEQKKLLCLGITGPEGHVLSHPEEVETEAVYRAVTIAKQANCPLYVTKVMSKSAADVIAKARKKGMVVYGEPITAGLATDGSHYWSKDWATAAAFVMSPPLNPDPSTPQYLTALLACGDLQVTSSAQASFSTAQKAVGKDDFTLIPEGTNGIEERMSVVWDRAVCTGKMDENEFVAVTSTNAAKLFNMYPRKGRIAVGSDADIVVWNPKETRTVSAKTHNLTVEVNILEGLEFRGVASVVISGGRVVLEDGKLNVTEGSGRFIPRKAFPDAVYKRIRARSKARGVPRGNYDGPVHDVISMTKSVPPTPTSRGPPCPKTLTGSRNLHQSGFTLAGSQVDDHIPRRSTQRIVAPPGGRSNITSLS</sequence>
<reference evidence="4" key="3">
    <citation type="submission" date="2025-09" db="UniProtKB">
        <authorList>
            <consortium name="Ensembl"/>
        </authorList>
    </citation>
    <scope>IDENTIFICATION</scope>
</reference>
<comment type="similarity">
    <text evidence="1">Belongs to the metallo-dependent hydrolases superfamily. Hydantoinase/dihydropyrimidinase family.</text>
</comment>
<reference evidence="4" key="2">
    <citation type="submission" date="2025-08" db="UniProtKB">
        <authorList>
            <consortium name="Ensembl"/>
        </authorList>
    </citation>
    <scope>IDENTIFICATION</scope>
</reference>
<feature type="region of interest" description="Disordered" evidence="2">
    <location>
        <begin position="1"/>
        <end position="28"/>
    </location>
</feature>
<evidence type="ECO:0000313" key="4">
    <source>
        <dbReference type="Ensembl" id="ENSSAUP00010053151.1"/>
    </source>
</evidence>
<organism evidence="4 5">
    <name type="scientific">Sparus aurata</name>
    <name type="common">Gilthead sea bream</name>
    <dbReference type="NCBI Taxonomy" id="8175"/>
    <lineage>
        <taxon>Eukaryota</taxon>
        <taxon>Metazoa</taxon>
        <taxon>Chordata</taxon>
        <taxon>Craniata</taxon>
        <taxon>Vertebrata</taxon>
        <taxon>Euteleostomi</taxon>
        <taxon>Actinopterygii</taxon>
        <taxon>Neopterygii</taxon>
        <taxon>Teleostei</taxon>
        <taxon>Neoteleostei</taxon>
        <taxon>Acanthomorphata</taxon>
        <taxon>Eupercaria</taxon>
        <taxon>Spariformes</taxon>
        <taxon>Sparidae</taxon>
        <taxon>Sparus</taxon>
    </lineage>
</organism>
<dbReference type="PANTHER" id="PTHR11647:SF55">
    <property type="entry name" value="DIHYDROPYRIMIDINASE-RELATED PROTEIN 4"/>
    <property type="match status" value="1"/>
</dbReference>
<dbReference type="AlphaFoldDB" id="A0A671XWA3"/>
<proteinExistence type="inferred from homology"/>
<dbReference type="Gene3D" id="2.30.40.10">
    <property type="entry name" value="Urease, subunit C, domain 1"/>
    <property type="match status" value="1"/>
</dbReference>
<dbReference type="GO" id="GO:0005829">
    <property type="term" value="C:cytosol"/>
    <property type="evidence" value="ECO:0007669"/>
    <property type="project" value="TreeGrafter"/>
</dbReference>
<reference evidence="4" key="1">
    <citation type="submission" date="2021-04" db="EMBL/GenBank/DDBJ databases">
        <authorList>
            <consortium name="Wellcome Sanger Institute Data Sharing"/>
        </authorList>
    </citation>
    <scope>NUCLEOTIDE SEQUENCE [LARGE SCALE GENOMIC DNA]</scope>
</reference>
<feature type="compositionally biased region" description="Pro residues" evidence="2">
    <location>
        <begin position="606"/>
        <end position="617"/>
    </location>
</feature>
<dbReference type="Pfam" id="PF01979">
    <property type="entry name" value="Amidohydro_1"/>
    <property type="match status" value="1"/>
</dbReference>
<dbReference type="GO" id="GO:0016812">
    <property type="term" value="F:hydrolase activity, acting on carbon-nitrogen (but not peptide) bonds, in cyclic amides"/>
    <property type="evidence" value="ECO:0007669"/>
    <property type="project" value="TreeGrafter"/>
</dbReference>
<dbReference type="InterPro" id="IPR006680">
    <property type="entry name" value="Amidohydro-rel"/>
</dbReference>
<evidence type="ECO:0000259" key="3">
    <source>
        <dbReference type="Pfam" id="PF01979"/>
    </source>
</evidence>
<feature type="compositionally biased region" description="Basic and acidic residues" evidence="2">
    <location>
        <begin position="63"/>
        <end position="82"/>
    </location>
</feature>
<evidence type="ECO:0000256" key="1">
    <source>
        <dbReference type="ARBA" id="ARBA00008829"/>
    </source>
</evidence>
<dbReference type="SUPFAM" id="SSF51556">
    <property type="entry name" value="Metallo-dependent hydrolases"/>
    <property type="match status" value="1"/>
</dbReference>
<name>A0A671XWA3_SPAAU</name>
<dbReference type="Gene3D" id="3.20.20.140">
    <property type="entry name" value="Metal-dependent hydrolases"/>
    <property type="match status" value="1"/>
</dbReference>
<dbReference type="Proteomes" id="UP000472265">
    <property type="component" value="Chromosome 20"/>
</dbReference>